<keyword evidence="3" id="KW-1185">Reference proteome</keyword>
<dbReference type="InterPro" id="IPR036866">
    <property type="entry name" value="RibonucZ/Hydroxyglut_hydro"/>
</dbReference>
<dbReference type="Gene3D" id="3.60.15.10">
    <property type="entry name" value="Ribonuclease Z/Hydroxyacylglutathione hydrolase-like"/>
    <property type="match status" value="2"/>
</dbReference>
<dbReference type="PATRIC" id="fig|1698270.3.peg.964"/>
<proteinExistence type="predicted"/>
<dbReference type="SUPFAM" id="SSF56281">
    <property type="entry name" value="Metallo-hydrolase/oxidoreductase"/>
    <property type="match status" value="1"/>
</dbReference>
<dbReference type="PANTHER" id="PTHR43694:SF1">
    <property type="entry name" value="RIBONUCLEASE J"/>
    <property type="match status" value="1"/>
</dbReference>
<feature type="domain" description="Metallo-beta-lactamase" evidence="1">
    <location>
        <begin position="14"/>
        <end position="292"/>
    </location>
</feature>
<dbReference type="Pfam" id="PF07521">
    <property type="entry name" value="RMMBL"/>
    <property type="match status" value="1"/>
</dbReference>
<sequence length="517" mass="58357">MNSVTCYGGVGEIGGNKILLELDDSSIFLDFGLNFGKEKRFFEEYLQPRTESKLHDLLSLDLLPGLDGIYRGDAMCPEGFERLEDNPSEPLWECELQSYENAVSNGDWHPDAVFISHAHMDHCGYVPFLGDVSLICSPATRTLMESITEIGNLFGFDGELVKMRGRCVDTYSRGYFPGAAKIKKEDEASRMMIELEHGDRTSVGPDRVTLEAIEVGHSVPGALAGLVESEEKQVVYTGDLRFHGRTRTGIVSELGGLRPDVMLCEGTRIDEDQPDDEEQVEKELVEVFSDARGLAMVGFAWKDLERYETVKDAAEKAGRTPVFDPRLAYLKARLDRSLYEEGATAFVERSGSMLYSPGDYTRSKHKAGEIPVSEWDSRAGIKDTTHLEKGVTAKDIRESPEEYVLHLDYYRFKNLIDLDPLKGSIYVRAQSEPFNIEMELSEKRLKNWLRHFEINEEENYEPIQIHASGHACGREIQEMVDAIKPKKLIPIHTQNPDAFENEHGEVIKPKMGKTIEF</sequence>
<evidence type="ECO:0000259" key="1">
    <source>
        <dbReference type="SMART" id="SM00849"/>
    </source>
</evidence>
<evidence type="ECO:0000313" key="3">
    <source>
        <dbReference type="Proteomes" id="UP000070341"/>
    </source>
</evidence>
<dbReference type="AlphaFoldDB" id="A0A133UYF7"/>
<dbReference type="PANTHER" id="PTHR43694">
    <property type="entry name" value="RIBONUCLEASE J"/>
    <property type="match status" value="1"/>
</dbReference>
<dbReference type="SMART" id="SM00849">
    <property type="entry name" value="Lactamase_B"/>
    <property type="match status" value="1"/>
</dbReference>
<protein>
    <recommendedName>
        <fullName evidence="1">Metallo-beta-lactamase domain-containing protein</fullName>
    </recommendedName>
</protein>
<dbReference type="EMBL" id="LHXU01000064">
    <property type="protein sequence ID" value="KXA99228.1"/>
    <property type="molecule type" value="Genomic_DNA"/>
</dbReference>
<comment type="caution">
    <text evidence="2">The sequence shown here is derived from an EMBL/GenBank/DDBJ whole genome shotgun (WGS) entry which is preliminary data.</text>
</comment>
<dbReference type="InterPro" id="IPR011108">
    <property type="entry name" value="RMMBL"/>
</dbReference>
<organism evidence="2 3">
    <name type="scientific">candidate division MSBL1 archaeon SCGC-AAA259M10</name>
    <dbReference type="NCBI Taxonomy" id="1698270"/>
    <lineage>
        <taxon>Archaea</taxon>
        <taxon>Methanobacteriati</taxon>
        <taxon>Methanobacteriota</taxon>
        <taxon>candidate division MSBL1</taxon>
    </lineage>
</organism>
<name>A0A133UYF7_9EURY</name>
<accession>A0A133UYF7</accession>
<evidence type="ECO:0000313" key="2">
    <source>
        <dbReference type="EMBL" id="KXA99228.1"/>
    </source>
</evidence>
<dbReference type="InterPro" id="IPR001279">
    <property type="entry name" value="Metallo-B-lactamas"/>
</dbReference>
<reference evidence="2 3" key="1">
    <citation type="journal article" date="2016" name="Sci. Rep.">
        <title>Metabolic traits of an uncultured archaeal lineage -MSBL1- from brine pools of the Red Sea.</title>
        <authorList>
            <person name="Mwirichia R."/>
            <person name="Alam I."/>
            <person name="Rashid M."/>
            <person name="Vinu M."/>
            <person name="Ba-Alawi W."/>
            <person name="Anthony Kamau A."/>
            <person name="Kamanda Ngugi D."/>
            <person name="Goker M."/>
            <person name="Klenk H.P."/>
            <person name="Bajic V."/>
            <person name="Stingl U."/>
        </authorList>
    </citation>
    <scope>NUCLEOTIDE SEQUENCE [LARGE SCALE GENOMIC DNA]</scope>
    <source>
        <strain evidence="2">SCGC-AAA259M10</strain>
    </source>
</reference>
<gene>
    <name evidence="2" type="ORF">AKJ40_03645</name>
</gene>
<dbReference type="Proteomes" id="UP000070341">
    <property type="component" value="Unassembled WGS sequence"/>
</dbReference>